<evidence type="ECO:0000313" key="1">
    <source>
        <dbReference type="EMBL" id="MBC3473667.1"/>
    </source>
</evidence>
<reference evidence="1" key="2">
    <citation type="submission" date="2020-07" db="EMBL/GenBank/DDBJ databases">
        <authorList>
            <person name="Lood C."/>
            <person name="Girard L."/>
        </authorList>
    </citation>
    <scope>NUCLEOTIDE SEQUENCE</scope>
    <source>
        <strain evidence="1">RW4S2</strain>
    </source>
</reference>
<protein>
    <recommendedName>
        <fullName evidence="2">SSU ribosomal protein S2p (SAe)</fullName>
    </recommendedName>
</protein>
<comment type="caution">
    <text evidence="1">The sequence shown here is derived from an EMBL/GenBank/DDBJ whole genome shotgun (WGS) entry which is preliminary data.</text>
</comment>
<name>A0A923GN34_9PSED</name>
<reference evidence="1" key="1">
    <citation type="journal article" date="2020" name="Microorganisms">
        <title>Reliable Identification of Environmental Pseudomonas Isolates Using the rpoD Gene.</title>
        <authorList>
            <consortium name="The Broad Institute Genome Sequencing Platform"/>
            <person name="Girard L."/>
            <person name="Lood C."/>
            <person name="Rokni-Zadeh H."/>
            <person name="van Noort V."/>
            <person name="Lavigne R."/>
            <person name="De Mot R."/>
        </authorList>
    </citation>
    <scope>NUCLEOTIDE SEQUENCE</scope>
    <source>
        <strain evidence="1">RW4S2</strain>
    </source>
</reference>
<sequence>MTEARAFINPKMQNYHTLKAGLALSGHSASKFDILNAHIYNNVVRSGELVIVGDWSTPSCTSQEAYLMAKATQTHMGLMRSGQGADEFFLDNFELLKSLLAHASVGAGVVSEGWSRHLKAIQDTLLEIEKLYQQHMSSGTLKAREQFYARRAALFARLDEQLSKMAAFGASLRNKGSIKRTLGLSTKSYLNAGEIAGYADKVAGVSKAANLIKRGVYIGVALEVASTSLSIKKACTEGREEECKRATVVESGSLAGSLGGGLIGAYGGKLIGMAACSVVLGIASGGPGAIACGVGGGALGGMIGGELGSDGGAYLGEILYERVIKWKCQIFCVRAGSGLPSGRP</sequence>
<dbReference type="AlphaFoldDB" id="A0A923GN34"/>
<evidence type="ECO:0008006" key="2">
    <source>
        <dbReference type="Google" id="ProtNLM"/>
    </source>
</evidence>
<organism evidence="1">
    <name type="scientific">Pseudomonas vlassakiae</name>
    <dbReference type="NCBI Taxonomy" id="485888"/>
    <lineage>
        <taxon>Bacteria</taxon>
        <taxon>Pseudomonadati</taxon>
        <taxon>Pseudomonadota</taxon>
        <taxon>Gammaproteobacteria</taxon>
        <taxon>Pseudomonadales</taxon>
        <taxon>Pseudomonadaceae</taxon>
        <taxon>Pseudomonas</taxon>
    </lineage>
</organism>
<accession>A0A923GN34</accession>
<gene>
    <name evidence="1" type="ORF">HU738_24190</name>
</gene>
<dbReference type="EMBL" id="JABWRP010000032">
    <property type="protein sequence ID" value="MBC3473667.1"/>
    <property type="molecule type" value="Genomic_DNA"/>
</dbReference>
<proteinExistence type="predicted"/>